<keyword evidence="2" id="KW-0732">Signal</keyword>
<feature type="chain" id="PRO_5025439675" evidence="2">
    <location>
        <begin position="19"/>
        <end position="243"/>
    </location>
</feature>
<dbReference type="PANTHER" id="PTHR11362:SF148">
    <property type="entry name" value="CARBOXYPEPTIDASE Y INHIBITOR"/>
    <property type="match status" value="1"/>
</dbReference>
<dbReference type="CDD" id="cd00866">
    <property type="entry name" value="PEBP_euk"/>
    <property type="match status" value="1"/>
</dbReference>
<dbReference type="InterPro" id="IPR008914">
    <property type="entry name" value="PEBP"/>
</dbReference>
<feature type="region of interest" description="Disordered" evidence="1">
    <location>
        <begin position="184"/>
        <end position="212"/>
    </location>
</feature>
<dbReference type="GO" id="GO:0030162">
    <property type="term" value="P:regulation of proteolysis"/>
    <property type="evidence" value="ECO:0007669"/>
    <property type="project" value="TreeGrafter"/>
</dbReference>
<protein>
    <submittedName>
        <fullName evidence="3">Phosphatidylethanolamine-binding protein</fullName>
    </submittedName>
</protein>
<feature type="compositionally biased region" description="Low complexity" evidence="1">
    <location>
        <begin position="195"/>
        <end position="212"/>
    </location>
</feature>
<evidence type="ECO:0000313" key="4">
    <source>
        <dbReference type="Proteomes" id="UP000799770"/>
    </source>
</evidence>
<dbReference type="InterPro" id="IPR036610">
    <property type="entry name" value="PEBP-like_sf"/>
</dbReference>
<organism evidence="3 4">
    <name type="scientific">Lophiotrema nucula</name>
    <dbReference type="NCBI Taxonomy" id="690887"/>
    <lineage>
        <taxon>Eukaryota</taxon>
        <taxon>Fungi</taxon>
        <taxon>Dikarya</taxon>
        <taxon>Ascomycota</taxon>
        <taxon>Pezizomycotina</taxon>
        <taxon>Dothideomycetes</taxon>
        <taxon>Pleosporomycetidae</taxon>
        <taxon>Pleosporales</taxon>
        <taxon>Lophiotremataceae</taxon>
        <taxon>Lophiotrema</taxon>
    </lineage>
</organism>
<dbReference type="GO" id="GO:0005543">
    <property type="term" value="F:phospholipid binding"/>
    <property type="evidence" value="ECO:0007669"/>
    <property type="project" value="TreeGrafter"/>
</dbReference>
<keyword evidence="4" id="KW-1185">Reference proteome</keyword>
<gene>
    <name evidence="3" type="ORF">BDV96DRAFT_536629</name>
</gene>
<accession>A0A6A5ZTV1</accession>
<evidence type="ECO:0000256" key="1">
    <source>
        <dbReference type="SAM" id="MobiDB-lite"/>
    </source>
</evidence>
<dbReference type="PANTHER" id="PTHR11362">
    <property type="entry name" value="PHOSPHATIDYLETHANOLAMINE-BINDING PROTEIN"/>
    <property type="match status" value="1"/>
</dbReference>
<dbReference type="GO" id="GO:0030414">
    <property type="term" value="F:peptidase inhibitor activity"/>
    <property type="evidence" value="ECO:0007669"/>
    <property type="project" value="TreeGrafter"/>
</dbReference>
<dbReference type="EMBL" id="ML977311">
    <property type="protein sequence ID" value="KAF2121748.1"/>
    <property type="molecule type" value="Genomic_DNA"/>
</dbReference>
<evidence type="ECO:0000256" key="2">
    <source>
        <dbReference type="SAM" id="SignalP"/>
    </source>
</evidence>
<reference evidence="3" key="1">
    <citation type="journal article" date="2020" name="Stud. Mycol.">
        <title>101 Dothideomycetes genomes: a test case for predicting lifestyles and emergence of pathogens.</title>
        <authorList>
            <person name="Haridas S."/>
            <person name="Albert R."/>
            <person name="Binder M."/>
            <person name="Bloem J."/>
            <person name="Labutti K."/>
            <person name="Salamov A."/>
            <person name="Andreopoulos B."/>
            <person name="Baker S."/>
            <person name="Barry K."/>
            <person name="Bills G."/>
            <person name="Bluhm B."/>
            <person name="Cannon C."/>
            <person name="Castanera R."/>
            <person name="Culley D."/>
            <person name="Daum C."/>
            <person name="Ezra D."/>
            <person name="Gonzalez J."/>
            <person name="Henrissat B."/>
            <person name="Kuo A."/>
            <person name="Liang C."/>
            <person name="Lipzen A."/>
            <person name="Lutzoni F."/>
            <person name="Magnuson J."/>
            <person name="Mondo S."/>
            <person name="Nolan M."/>
            <person name="Ohm R."/>
            <person name="Pangilinan J."/>
            <person name="Park H.-J."/>
            <person name="Ramirez L."/>
            <person name="Alfaro M."/>
            <person name="Sun H."/>
            <person name="Tritt A."/>
            <person name="Yoshinaga Y."/>
            <person name="Zwiers L.-H."/>
            <person name="Turgeon B."/>
            <person name="Goodwin S."/>
            <person name="Spatafora J."/>
            <person name="Crous P."/>
            <person name="Grigoriev I."/>
        </authorList>
    </citation>
    <scope>NUCLEOTIDE SEQUENCE</scope>
    <source>
        <strain evidence="3">CBS 627.86</strain>
    </source>
</reference>
<dbReference type="AlphaFoldDB" id="A0A6A5ZTV1"/>
<dbReference type="GO" id="GO:0046578">
    <property type="term" value="P:regulation of Ras protein signal transduction"/>
    <property type="evidence" value="ECO:0007669"/>
    <property type="project" value="TreeGrafter"/>
</dbReference>
<dbReference type="InterPro" id="IPR035810">
    <property type="entry name" value="PEBP_euk"/>
</dbReference>
<dbReference type="OrthoDB" id="2506647at2759"/>
<proteinExistence type="predicted"/>
<evidence type="ECO:0000313" key="3">
    <source>
        <dbReference type="EMBL" id="KAF2121748.1"/>
    </source>
</evidence>
<name>A0A6A5ZTV1_9PLEO</name>
<dbReference type="Proteomes" id="UP000799770">
    <property type="component" value="Unassembled WGS sequence"/>
</dbReference>
<sequence>MYANTLILGVSAIAGALADTGPGFPVQVGPTLNVTFGGNNVSPAGELIPRADTASPPNVTTPVFTSAGKAVLFMVDSDVPRNGTRVELLHWLISNVTLAGDNQTLSFSGEGEAPYLQPSPPVGDTPHAYTLVLFPQPDNFTVPSQFNDVLESRVFFNISNFVAAAGLSNPLAGNYIRVQNVSGTATQTFPPPRPTNATTSGSPSATSSIEPSPGLAAPALGAGRVAWVGIATALVAGVAAFAL</sequence>
<dbReference type="Pfam" id="PF01161">
    <property type="entry name" value="PBP"/>
    <property type="match status" value="1"/>
</dbReference>
<dbReference type="Gene3D" id="3.90.280.10">
    <property type="entry name" value="PEBP-like"/>
    <property type="match status" value="1"/>
</dbReference>
<feature type="signal peptide" evidence="2">
    <location>
        <begin position="1"/>
        <end position="18"/>
    </location>
</feature>
<dbReference type="SUPFAM" id="SSF49777">
    <property type="entry name" value="PEBP-like"/>
    <property type="match status" value="1"/>
</dbReference>